<keyword evidence="1 4" id="KW-0378">Hydrolase</keyword>
<dbReference type="InterPro" id="IPR029058">
    <property type="entry name" value="AB_hydrolase_fold"/>
</dbReference>
<dbReference type="InterPro" id="IPR000383">
    <property type="entry name" value="Xaa-Pro-like_dom"/>
</dbReference>
<dbReference type="Pfam" id="PF02129">
    <property type="entry name" value="Peptidase_S15"/>
    <property type="match status" value="1"/>
</dbReference>
<evidence type="ECO:0000313" key="4">
    <source>
        <dbReference type="EMBL" id="KAF4407526.1"/>
    </source>
</evidence>
<evidence type="ECO:0000313" key="5">
    <source>
        <dbReference type="Proteomes" id="UP000621266"/>
    </source>
</evidence>
<dbReference type="InterPro" id="IPR008979">
    <property type="entry name" value="Galactose-bd-like_sf"/>
</dbReference>
<dbReference type="SUPFAM" id="SSF53474">
    <property type="entry name" value="alpha/beta-Hydrolases"/>
    <property type="match status" value="1"/>
</dbReference>
<keyword evidence="5" id="KW-1185">Reference proteome</keyword>
<dbReference type="Gene3D" id="2.60.120.260">
    <property type="entry name" value="Galactose-binding domain-like"/>
    <property type="match status" value="1"/>
</dbReference>
<evidence type="ECO:0000256" key="2">
    <source>
        <dbReference type="SAM" id="MobiDB-lite"/>
    </source>
</evidence>
<dbReference type="Proteomes" id="UP000621266">
    <property type="component" value="Unassembled WGS sequence"/>
</dbReference>
<accession>A0ABQ7FI86</accession>
<feature type="region of interest" description="Disordered" evidence="2">
    <location>
        <begin position="531"/>
        <end position="558"/>
    </location>
</feature>
<dbReference type="EMBL" id="WHPN01000312">
    <property type="protein sequence ID" value="KAF4407526.1"/>
    <property type="molecule type" value="Genomic_DNA"/>
</dbReference>
<protein>
    <submittedName>
        <fullName evidence="4">CocE/NonD family hydrolase</fullName>
    </submittedName>
</protein>
<dbReference type="SUPFAM" id="SSF49785">
    <property type="entry name" value="Galactose-binding domain-like"/>
    <property type="match status" value="1"/>
</dbReference>
<dbReference type="PANTHER" id="PTHR43056:SF10">
    <property type="entry name" value="COCE_NOND FAMILY, PUTATIVE (AFU_ORTHOLOGUE AFUA_7G00600)-RELATED"/>
    <property type="match status" value="1"/>
</dbReference>
<gene>
    <name evidence="4" type="ORF">GCU69_19285</name>
</gene>
<dbReference type="RefSeq" id="WP_098750098.1">
    <property type="nucleotide sequence ID" value="NZ_WHPN01000312.1"/>
</dbReference>
<sequence length="675" mass="75951">MRYVTSLPYDVKEEDHVRIPVSDGTCLSARIWRPVSSDGDPVPAVLEYIPYRKRDLSSVRDSVHHPYMAGHGYACLRVDLRGTGESEGVLTDEYLEQEQSDAEDVLAWIAEQPWCDGRTGMMGISWGAFAALQVAARRPPSLRAIVISSFTDDRYADDMHYMGGCLLSDNLGEAGTMFAYATCPPDPALVGDRWREMWHERLENSGPWVAEWLRHQRRDSYWRHASVCENYRAVQCPVLASSGWADGYSNAVTRLLKQLDVPRKGLIGPWSHKYPHLGEPGPAIGYLQEVVRWWDHWLKDADNGVMDGPVLQAWMQESVPPSTSYEERPGRWVGEPAWPSPHVREVTRPLARHRIGEPGDSVGEIEMTLQSPLSVGQFAGKWASYNAPPDLPYDQREEDGGSMVFDSDILTERLEILGAPTVELDLAVSEPVAMVAARLSDVAPDGRATRITYGLLNLTRQNGRDEEPEELVPGRRYRVSFQLNGVAQAFPPGHRIRLSLSTSYWPLAWPPPKPVLLSVYTGASGLTLPVRPASESDEVGSRPFEEPEGTPPLAATQVRPPEQRWTVARDLIGYNESLEIVKDSGTVRYDEIGLDVSRRAYERYDSVADDFTSVRGESTWTMAFRRGDWDVRTVTHTVLRCTETDFLLDATLDGYESDRRVFSRTWNETIPRDHI</sequence>
<dbReference type="Pfam" id="PF08530">
    <property type="entry name" value="PepX_C"/>
    <property type="match status" value="1"/>
</dbReference>
<feature type="domain" description="Xaa-Pro dipeptidyl-peptidase C-terminal" evidence="3">
    <location>
        <begin position="291"/>
        <end position="550"/>
    </location>
</feature>
<dbReference type="GO" id="GO:0016787">
    <property type="term" value="F:hydrolase activity"/>
    <property type="evidence" value="ECO:0007669"/>
    <property type="project" value="UniProtKB-KW"/>
</dbReference>
<dbReference type="InterPro" id="IPR013736">
    <property type="entry name" value="Xaa-Pro_dipept_C"/>
</dbReference>
<dbReference type="NCBIfam" id="TIGR00976">
    <property type="entry name" value="CocE_NonD"/>
    <property type="match status" value="1"/>
</dbReference>
<dbReference type="InterPro" id="IPR050585">
    <property type="entry name" value="Xaa-Pro_dipeptidyl-ppase/CocE"/>
</dbReference>
<name>A0ABQ7FI86_9ACTN</name>
<dbReference type="Gene3D" id="1.10.3020.10">
    <property type="entry name" value="alpha-amino acid ester hydrolase ( Helical cap domain)"/>
    <property type="match status" value="1"/>
</dbReference>
<dbReference type="PANTHER" id="PTHR43056">
    <property type="entry name" value="PEPTIDASE S9 PROLYL OLIGOPEPTIDASE"/>
    <property type="match status" value="1"/>
</dbReference>
<reference evidence="4 5" key="1">
    <citation type="submission" date="2019-10" db="EMBL/GenBank/DDBJ databases">
        <title>Streptomyces tenebrisbrunneis sp.nov., an endogenous actinomycete isolated from of Lycium ruthenicum.</title>
        <authorList>
            <person name="Ma L."/>
        </authorList>
    </citation>
    <scope>NUCLEOTIDE SEQUENCE [LARGE SCALE GENOMIC DNA]</scope>
    <source>
        <strain evidence="4 5">TRM 66187</strain>
    </source>
</reference>
<evidence type="ECO:0000256" key="1">
    <source>
        <dbReference type="ARBA" id="ARBA00022801"/>
    </source>
</evidence>
<dbReference type="Gene3D" id="3.40.50.1820">
    <property type="entry name" value="alpha/beta hydrolase"/>
    <property type="match status" value="1"/>
</dbReference>
<evidence type="ECO:0000259" key="3">
    <source>
        <dbReference type="SMART" id="SM00939"/>
    </source>
</evidence>
<proteinExistence type="predicted"/>
<dbReference type="InterPro" id="IPR005674">
    <property type="entry name" value="CocE/Ser_esterase"/>
</dbReference>
<organism evidence="4 5">
    <name type="scientific">Streptomyces lycii</name>
    <dbReference type="NCBI Taxonomy" id="2654337"/>
    <lineage>
        <taxon>Bacteria</taxon>
        <taxon>Bacillati</taxon>
        <taxon>Actinomycetota</taxon>
        <taxon>Actinomycetes</taxon>
        <taxon>Kitasatosporales</taxon>
        <taxon>Streptomycetaceae</taxon>
        <taxon>Streptomyces</taxon>
    </lineage>
</organism>
<dbReference type="SMART" id="SM00939">
    <property type="entry name" value="PepX_C"/>
    <property type="match status" value="1"/>
</dbReference>
<comment type="caution">
    <text evidence="4">The sequence shown here is derived from an EMBL/GenBank/DDBJ whole genome shotgun (WGS) entry which is preliminary data.</text>
</comment>